<evidence type="ECO:0000256" key="7">
    <source>
        <dbReference type="PIRSR" id="PIRSR602137-50"/>
    </source>
</evidence>
<comment type="caution">
    <text evidence="10">The sequence shown here is derived from an EMBL/GenBank/DDBJ whole genome shotgun (WGS) entry which is preliminary data.</text>
</comment>
<comment type="catalytic activity">
    <reaction evidence="1 8">
        <text>a beta-lactam + H2O = a substituted beta-amino acid</text>
        <dbReference type="Rhea" id="RHEA:20401"/>
        <dbReference type="ChEBI" id="CHEBI:15377"/>
        <dbReference type="ChEBI" id="CHEBI:35627"/>
        <dbReference type="ChEBI" id="CHEBI:140347"/>
        <dbReference type="EC" id="3.5.2.6"/>
    </reaction>
</comment>
<sequence length="271" mass="30947">MLCLMVLAKPIDSAHYDQVFKSYHACFILYDLTEGKIINLYNPLQRCSERLAPDSTFKVALSLMAFDQKLIHQNTRFKWDGQIRELADWNQDQSPYSWLKYSTVWVSQRISSQLGMPRIKQYLANFNYGNQDFSGDPGLHNGLSHAWLSSSLKISAWEQLDFLKAMLNGKLALDSQAIENTKKNMYLGKLHNGANYFGKTGSGRHGRNERMSNPSPLRDGWFVGFIQNGKHQYIFVSNLTDKSVPAIKNNAYGSALLKPITMSLLNQYFTK</sequence>
<evidence type="ECO:0000256" key="1">
    <source>
        <dbReference type="ARBA" id="ARBA00001526"/>
    </source>
</evidence>
<evidence type="ECO:0000313" key="11">
    <source>
        <dbReference type="Proteomes" id="UP000055035"/>
    </source>
</evidence>
<feature type="modified residue" description="N6-carboxylysine" evidence="7">
    <location>
        <position position="58"/>
    </location>
</feature>
<evidence type="ECO:0000256" key="8">
    <source>
        <dbReference type="RuleBase" id="RU361140"/>
    </source>
</evidence>
<keyword evidence="4" id="KW-0732">Signal</keyword>
<reference evidence="10 11" key="1">
    <citation type="submission" date="2015-11" db="EMBL/GenBank/DDBJ databases">
        <title>Genomic analysis of 38 Legionella species identifies large and diverse effector repertoires.</title>
        <authorList>
            <person name="Burstein D."/>
            <person name="Amaro F."/>
            <person name="Zusman T."/>
            <person name="Lifshitz Z."/>
            <person name="Cohen O."/>
            <person name="Gilbert J.A."/>
            <person name="Pupko T."/>
            <person name="Shuman H.A."/>
            <person name="Segal G."/>
        </authorList>
    </citation>
    <scope>NUCLEOTIDE SEQUENCE [LARGE SCALE GENOMIC DNA]</scope>
    <source>
        <strain evidence="10 11">BL-540</strain>
    </source>
</reference>
<accession>A0A0W0V9K7</accession>
<evidence type="ECO:0000256" key="5">
    <source>
        <dbReference type="ARBA" id="ARBA00022801"/>
    </source>
</evidence>
<dbReference type="GO" id="GO:0046677">
    <property type="term" value="P:response to antibiotic"/>
    <property type="evidence" value="ECO:0007669"/>
    <property type="project" value="UniProtKB-UniRule"/>
</dbReference>
<feature type="active site" description="Acyl-ester intermediate" evidence="7">
    <location>
        <position position="55"/>
    </location>
</feature>
<dbReference type="GO" id="GO:0008800">
    <property type="term" value="F:beta-lactamase activity"/>
    <property type="evidence" value="ECO:0007669"/>
    <property type="project" value="UniProtKB-UniRule"/>
</dbReference>
<evidence type="ECO:0000256" key="3">
    <source>
        <dbReference type="ARBA" id="ARBA00012865"/>
    </source>
</evidence>
<dbReference type="PROSITE" id="PS00337">
    <property type="entry name" value="BETA_LACTAMASE_D"/>
    <property type="match status" value="1"/>
</dbReference>
<feature type="domain" description="Penicillin-binding protein transpeptidase" evidence="9">
    <location>
        <begin position="26"/>
        <end position="262"/>
    </location>
</feature>
<dbReference type="RefSeq" id="WP_259637591.1">
    <property type="nucleotide sequence ID" value="NZ_RDQP01000003.1"/>
</dbReference>
<protein>
    <recommendedName>
        <fullName evidence="3 8">Beta-lactamase</fullName>
        <ecNumber evidence="3 8">3.5.2.6</ecNumber>
    </recommendedName>
</protein>
<gene>
    <name evidence="10" type="ORF">Ljor_0856</name>
</gene>
<keyword evidence="6 8" id="KW-0046">Antibiotic resistance</keyword>
<keyword evidence="5 8" id="KW-0378">Hydrolase</keyword>
<dbReference type="STRING" id="456.Ljor_0856"/>
<dbReference type="SUPFAM" id="SSF56601">
    <property type="entry name" value="beta-lactamase/transpeptidase-like"/>
    <property type="match status" value="1"/>
</dbReference>
<name>A0A0W0V9K7_9GAMM</name>
<dbReference type="AlphaFoldDB" id="A0A0W0V9K7"/>
<dbReference type="Gene3D" id="3.40.710.10">
    <property type="entry name" value="DD-peptidase/beta-lactamase superfamily"/>
    <property type="match status" value="1"/>
</dbReference>
<dbReference type="GO" id="GO:0008658">
    <property type="term" value="F:penicillin binding"/>
    <property type="evidence" value="ECO:0007669"/>
    <property type="project" value="InterPro"/>
</dbReference>
<comment type="similarity">
    <text evidence="2 8">Belongs to the class-D beta-lactamase family.</text>
</comment>
<organism evidence="10 11">
    <name type="scientific">Legionella jordanis</name>
    <dbReference type="NCBI Taxonomy" id="456"/>
    <lineage>
        <taxon>Bacteria</taxon>
        <taxon>Pseudomonadati</taxon>
        <taxon>Pseudomonadota</taxon>
        <taxon>Gammaproteobacteria</taxon>
        <taxon>Legionellales</taxon>
        <taxon>Legionellaceae</taxon>
        <taxon>Legionella</taxon>
    </lineage>
</organism>
<evidence type="ECO:0000259" key="9">
    <source>
        <dbReference type="Pfam" id="PF00905"/>
    </source>
</evidence>
<dbReference type="Pfam" id="PF00905">
    <property type="entry name" value="Transpeptidase"/>
    <property type="match status" value="1"/>
</dbReference>
<evidence type="ECO:0000256" key="4">
    <source>
        <dbReference type="ARBA" id="ARBA00022729"/>
    </source>
</evidence>
<dbReference type="GO" id="GO:0017001">
    <property type="term" value="P:antibiotic catabolic process"/>
    <property type="evidence" value="ECO:0007669"/>
    <property type="project" value="InterPro"/>
</dbReference>
<dbReference type="InterPro" id="IPR012338">
    <property type="entry name" value="Beta-lactam/transpept-like"/>
</dbReference>
<evidence type="ECO:0000313" key="10">
    <source>
        <dbReference type="EMBL" id="KTD16550.1"/>
    </source>
</evidence>
<dbReference type="EMBL" id="LNYJ01000011">
    <property type="protein sequence ID" value="KTD16550.1"/>
    <property type="molecule type" value="Genomic_DNA"/>
</dbReference>
<evidence type="ECO:0000256" key="2">
    <source>
        <dbReference type="ARBA" id="ARBA00007898"/>
    </source>
</evidence>
<proteinExistence type="inferred from homology"/>
<keyword evidence="11" id="KW-1185">Reference proteome</keyword>
<evidence type="ECO:0000256" key="6">
    <source>
        <dbReference type="ARBA" id="ARBA00023251"/>
    </source>
</evidence>
<dbReference type="InterPro" id="IPR002137">
    <property type="entry name" value="Beta-lactam_class-D_AS"/>
</dbReference>
<dbReference type="EC" id="3.5.2.6" evidence="3 8"/>
<dbReference type="Proteomes" id="UP000055035">
    <property type="component" value="Unassembled WGS sequence"/>
</dbReference>
<dbReference type="PATRIC" id="fig|456.5.peg.910"/>
<dbReference type="InterPro" id="IPR001460">
    <property type="entry name" value="PCN-bd_Tpept"/>
</dbReference>